<accession>A0A9D4T6S0</accession>
<evidence type="ECO:0000256" key="1">
    <source>
        <dbReference type="SAM" id="MobiDB-lite"/>
    </source>
</evidence>
<keyword evidence="3" id="KW-1185">Reference proteome</keyword>
<dbReference type="EMBL" id="JABSTV010001246">
    <property type="protein sequence ID" value="KAH7975399.1"/>
    <property type="molecule type" value="Genomic_DNA"/>
</dbReference>
<feature type="compositionally biased region" description="Acidic residues" evidence="1">
    <location>
        <begin position="78"/>
        <end position="88"/>
    </location>
</feature>
<dbReference type="VEuPathDB" id="VectorBase:RSAN_040781"/>
<proteinExistence type="predicted"/>
<reference evidence="2" key="2">
    <citation type="submission" date="2021-09" db="EMBL/GenBank/DDBJ databases">
        <authorList>
            <person name="Jia N."/>
            <person name="Wang J."/>
            <person name="Shi W."/>
            <person name="Du L."/>
            <person name="Sun Y."/>
            <person name="Zhan W."/>
            <person name="Jiang J."/>
            <person name="Wang Q."/>
            <person name="Zhang B."/>
            <person name="Ji P."/>
            <person name="Sakyi L.B."/>
            <person name="Cui X."/>
            <person name="Yuan T."/>
            <person name="Jiang B."/>
            <person name="Yang W."/>
            <person name="Lam T.T.-Y."/>
            <person name="Chang Q."/>
            <person name="Ding S."/>
            <person name="Wang X."/>
            <person name="Zhu J."/>
            <person name="Ruan X."/>
            <person name="Zhao L."/>
            <person name="Wei J."/>
            <person name="Que T."/>
            <person name="Du C."/>
            <person name="Cheng J."/>
            <person name="Dai P."/>
            <person name="Han X."/>
            <person name="Huang E."/>
            <person name="Gao Y."/>
            <person name="Liu J."/>
            <person name="Shao H."/>
            <person name="Ye R."/>
            <person name="Li L."/>
            <person name="Wei W."/>
            <person name="Wang X."/>
            <person name="Wang C."/>
            <person name="Huo Q."/>
            <person name="Li W."/>
            <person name="Guo W."/>
            <person name="Chen H."/>
            <person name="Chen S."/>
            <person name="Zhou L."/>
            <person name="Zhou L."/>
            <person name="Ni X."/>
            <person name="Tian J."/>
            <person name="Zhou Y."/>
            <person name="Sheng Y."/>
            <person name="Liu T."/>
            <person name="Pan Y."/>
            <person name="Xia L."/>
            <person name="Li J."/>
            <person name="Zhao F."/>
            <person name="Cao W."/>
        </authorList>
    </citation>
    <scope>NUCLEOTIDE SEQUENCE</scope>
    <source>
        <strain evidence="2">Rsan-2018</strain>
        <tissue evidence="2">Larvae</tissue>
    </source>
</reference>
<protein>
    <submittedName>
        <fullName evidence="2">Uncharacterized protein</fullName>
    </submittedName>
</protein>
<feature type="region of interest" description="Disordered" evidence="1">
    <location>
        <begin position="72"/>
        <end position="94"/>
    </location>
</feature>
<gene>
    <name evidence="2" type="ORF">HPB52_001390</name>
</gene>
<comment type="caution">
    <text evidence="2">The sequence shown here is derived from an EMBL/GenBank/DDBJ whole genome shotgun (WGS) entry which is preliminary data.</text>
</comment>
<sequence length="148" mass="16589">MESNPPWPLPKCQHTSCADCLASAGGEGGWHKCRWSSAFSHDDTFEGFVNDDCDDIVCEQADTDEAIVAAVQDRGDEVSDDDTDEEDRTPELSSRDALDYVTNVSHWLQTLGTEVYGYFFVRPSENECTIAHHTWDAEGGVCRHTRWL</sequence>
<name>A0A9D4T6S0_RHISA</name>
<organism evidence="2 3">
    <name type="scientific">Rhipicephalus sanguineus</name>
    <name type="common">Brown dog tick</name>
    <name type="synonym">Ixodes sanguineus</name>
    <dbReference type="NCBI Taxonomy" id="34632"/>
    <lineage>
        <taxon>Eukaryota</taxon>
        <taxon>Metazoa</taxon>
        <taxon>Ecdysozoa</taxon>
        <taxon>Arthropoda</taxon>
        <taxon>Chelicerata</taxon>
        <taxon>Arachnida</taxon>
        <taxon>Acari</taxon>
        <taxon>Parasitiformes</taxon>
        <taxon>Ixodida</taxon>
        <taxon>Ixodoidea</taxon>
        <taxon>Ixodidae</taxon>
        <taxon>Rhipicephalinae</taxon>
        <taxon>Rhipicephalus</taxon>
        <taxon>Rhipicephalus</taxon>
    </lineage>
</organism>
<evidence type="ECO:0000313" key="3">
    <source>
        <dbReference type="Proteomes" id="UP000821837"/>
    </source>
</evidence>
<dbReference type="AlphaFoldDB" id="A0A9D4T6S0"/>
<reference evidence="2" key="1">
    <citation type="journal article" date="2020" name="Cell">
        <title>Large-Scale Comparative Analyses of Tick Genomes Elucidate Their Genetic Diversity and Vector Capacities.</title>
        <authorList>
            <consortium name="Tick Genome and Microbiome Consortium (TIGMIC)"/>
            <person name="Jia N."/>
            <person name="Wang J."/>
            <person name="Shi W."/>
            <person name="Du L."/>
            <person name="Sun Y."/>
            <person name="Zhan W."/>
            <person name="Jiang J.F."/>
            <person name="Wang Q."/>
            <person name="Zhang B."/>
            <person name="Ji P."/>
            <person name="Bell-Sakyi L."/>
            <person name="Cui X.M."/>
            <person name="Yuan T.T."/>
            <person name="Jiang B.G."/>
            <person name="Yang W.F."/>
            <person name="Lam T.T."/>
            <person name="Chang Q.C."/>
            <person name="Ding S.J."/>
            <person name="Wang X.J."/>
            <person name="Zhu J.G."/>
            <person name="Ruan X.D."/>
            <person name="Zhao L."/>
            <person name="Wei J.T."/>
            <person name="Ye R.Z."/>
            <person name="Que T.C."/>
            <person name="Du C.H."/>
            <person name="Zhou Y.H."/>
            <person name="Cheng J.X."/>
            <person name="Dai P.F."/>
            <person name="Guo W.B."/>
            <person name="Han X.H."/>
            <person name="Huang E.J."/>
            <person name="Li L.F."/>
            <person name="Wei W."/>
            <person name="Gao Y.C."/>
            <person name="Liu J.Z."/>
            <person name="Shao H.Z."/>
            <person name="Wang X."/>
            <person name="Wang C.C."/>
            <person name="Yang T.C."/>
            <person name="Huo Q.B."/>
            <person name="Li W."/>
            <person name="Chen H.Y."/>
            <person name="Chen S.E."/>
            <person name="Zhou L.G."/>
            <person name="Ni X.B."/>
            <person name="Tian J.H."/>
            <person name="Sheng Y."/>
            <person name="Liu T."/>
            <person name="Pan Y.S."/>
            <person name="Xia L.Y."/>
            <person name="Li J."/>
            <person name="Zhao F."/>
            <person name="Cao W.C."/>
        </authorList>
    </citation>
    <scope>NUCLEOTIDE SEQUENCE</scope>
    <source>
        <strain evidence="2">Rsan-2018</strain>
    </source>
</reference>
<dbReference type="Proteomes" id="UP000821837">
    <property type="component" value="Chromosome 10"/>
</dbReference>
<evidence type="ECO:0000313" key="2">
    <source>
        <dbReference type="EMBL" id="KAH7975399.1"/>
    </source>
</evidence>